<dbReference type="InterPro" id="IPR012677">
    <property type="entry name" value="Nucleotide-bd_a/b_plait_sf"/>
</dbReference>
<comment type="caution">
    <text evidence="4">The sequence shown here is derived from an EMBL/GenBank/DDBJ whole genome shotgun (WGS) entry which is preliminary data.</text>
</comment>
<dbReference type="Proteomes" id="UP001345219">
    <property type="component" value="Chromosome 15"/>
</dbReference>
<accession>A0AAN7K8D0</accession>
<dbReference type="CDD" id="cd21618">
    <property type="entry name" value="RRM_AtNSRA_like"/>
    <property type="match status" value="1"/>
</dbReference>
<evidence type="ECO:0000313" key="5">
    <source>
        <dbReference type="Proteomes" id="UP001345219"/>
    </source>
</evidence>
<evidence type="ECO:0000313" key="4">
    <source>
        <dbReference type="EMBL" id="KAK4758425.1"/>
    </source>
</evidence>
<dbReference type="Pfam" id="PF00076">
    <property type="entry name" value="RRM_1"/>
    <property type="match status" value="1"/>
</dbReference>
<dbReference type="InterPro" id="IPR000504">
    <property type="entry name" value="RRM_dom"/>
</dbReference>
<protein>
    <recommendedName>
        <fullName evidence="3">RRM domain-containing protein</fullName>
    </recommendedName>
</protein>
<keyword evidence="5" id="KW-1185">Reference proteome</keyword>
<evidence type="ECO:0000259" key="3">
    <source>
        <dbReference type="PROSITE" id="PS50102"/>
    </source>
</evidence>
<evidence type="ECO:0000256" key="2">
    <source>
        <dbReference type="PROSITE-ProRule" id="PRU00176"/>
    </source>
</evidence>
<keyword evidence="1 2" id="KW-0694">RNA-binding</keyword>
<dbReference type="GO" id="GO:0003723">
    <property type="term" value="F:RNA binding"/>
    <property type="evidence" value="ECO:0007669"/>
    <property type="project" value="UniProtKB-UniRule"/>
</dbReference>
<name>A0AAN7K8D0_9MYRT</name>
<gene>
    <name evidence="4" type="ORF">SAY87_019726</name>
</gene>
<sequence length="284" mass="31255">MADAYWNRQQQPLQVPPSRVLKRPRPDYGHDVHNYLAHNDDRGRVQAVRDTNTIGSAYDRYLQSTQISSLNPAEVGNLGGGSGTAGGGGGGFGVIPSFSKVIPTTMVHRGPLGPDLVPISQNTGYGGQIPIDIMHMTGQEPVHLPPNASSTLYVEGLPSDTTKREVARILFHLVGNFTYLFASRSCLWSRLIFFETFFSSYIDIFRPFVGYKEVRLVNKESKHRGGDPLIFCFVDFADQACAATAMGALQGYKMDEHDNDSACLRLQFARNPGPRSGPRPPGRR</sequence>
<reference evidence="4 5" key="1">
    <citation type="journal article" date="2023" name="Hortic Res">
        <title>Pangenome of water caltrop reveals structural variations and asymmetric subgenome divergence after allopolyploidization.</title>
        <authorList>
            <person name="Zhang X."/>
            <person name="Chen Y."/>
            <person name="Wang L."/>
            <person name="Yuan Y."/>
            <person name="Fang M."/>
            <person name="Shi L."/>
            <person name="Lu R."/>
            <person name="Comes H.P."/>
            <person name="Ma Y."/>
            <person name="Chen Y."/>
            <person name="Huang G."/>
            <person name="Zhou Y."/>
            <person name="Zheng Z."/>
            <person name="Qiu Y."/>
        </authorList>
    </citation>
    <scope>NUCLEOTIDE SEQUENCE [LARGE SCALE GENOMIC DNA]</scope>
    <source>
        <tissue evidence="4">Roots</tissue>
    </source>
</reference>
<dbReference type="AlphaFoldDB" id="A0AAN7K8D0"/>
<feature type="domain" description="RRM" evidence="3">
    <location>
        <begin position="150"/>
        <end position="271"/>
    </location>
</feature>
<dbReference type="Gene3D" id="3.30.70.330">
    <property type="match status" value="1"/>
</dbReference>
<dbReference type="PANTHER" id="PTHR10501">
    <property type="entry name" value="U1 SMALL NUCLEAR RIBONUCLEOPROTEIN A/U2 SMALL NUCLEAR RIBONUCLEOPROTEIN B"/>
    <property type="match status" value="1"/>
</dbReference>
<dbReference type="InterPro" id="IPR035979">
    <property type="entry name" value="RBD_domain_sf"/>
</dbReference>
<evidence type="ECO:0000256" key="1">
    <source>
        <dbReference type="ARBA" id="ARBA00022884"/>
    </source>
</evidence>
<organism evidence="4 5">
    <name type="scientific">Trapa incisa</name>
    <dbReference type="NCBI Taxonomy" id="236973"/>
    <lineage>
        <taxon>Eukaryota</taxon>
        <taxon>Viridiplantae</taxon>
        <taxon>Streptophyta</taxon>
        <taxon>Embryophyta</taxon>
        <taxon>Tracheophyta</taxon>
        <taxon>Spermatophyta</taxon>
        <taxon>Magnoliopsida</taxon>
        <taxon>eudicotyledons</taxon>
        <taxon>Gunneridae</taxon>
        <taxon>Pentapetalae</taxon>
        <taxon>rosids</taxon>
        <taxon>malvids</taxon>
        <taxon>Myrtales</taxon>
        <taxon>Lythraceae</taxon>
        <taxon>Trapa</taxon>
    </lineage>
</organism>
<proteinExistence type="predicted"/>
<dbReference type="SUPFAM" id="SSF54928">
    <property type="entry name" value="RNA-binding domain, RBD"/>
    <property type="match status" value="1"/>
</dbReference>
<dbReference type="PROSITE" id="PS50102">
    <property type="entry name" value="RRM"/>
    <property type="match status" value="1"/>
</dbReference>
<dbReference type="EMBL" id="JAXIOK010000012">
    <property type="protein sequence ID" value="KAK4758425.1"/>
    <property type="molecule type" value="Genomic_DNA"/>
</dbReference>